<evidence type="ECO:0000313" key="5">
    <source>
        <dbReference type="Proteomes" id="UP000472260"/>
    </source>
</evidence>
<dbReference type="Ensembl" id="ENSSANT00000099853.1">
    <property type="protein sequence ID" value="ENSSANP00000094023.1"/>
    <property type="gene ID" value="ENSSANG00000046350.1"/>
</dbReference>
<organism evidence="4 5">
    <name type="scientific">Sinocyclocheilus anshuiensis</name>
    <dbReference type="NCBI Taxonomy" id="1608454"/>
    <lineage>
        <taxon>Eukaryota</taxon>
        <taxon>Metazoa</taxon>
        <taxon>Chordata</taxon>
        <taxon>Craniata</taxon>
        <taxon>Vertebrata</taxon>
        <taxon>Euteleostomi</taxon>
        <taxon>Actinopterygii</taxon>
        <taxon>Neopterygii</taxon>
        <taxon>Teleostei</taxon>
        <taxon>Ostariophysi</taxon>
        <taxon>Cypriniformes</taxon>
        <taxon>Cyprinidae</taxon>
        <taxon>Cyprininae</taxon>
        <taxon>Sinocyclocheilus</taxon>
    </lineage>
</organism>
<reference evidence="4" key="2">
    <citation type="submission" date="2025-09" db="UniProtKB">
        <authorList>
            <consortium name="Ensembl"/>
        </authorList>
    </citation>
    <scope>IDENTIFICATION</scope>
</reference>
<dbReference type="SMART" id="SM00409">
    <property type="entry name" value="IG"/>
    <property type="match status" value="2"/>
</dbReference>
<feature type="domain" description="Immunoglobulin" evidence="3">
    <location>
        <begin position="146"/>
        <end position="254"/>
    </location>
</feature>
<name>A0A671SCS7_9TELE</name>
<dbReference type="InterPro" id="IPR036179">
    <property type="entry name" value="Ig-like_dom_sf"/>
</dbReference>
<dbReference type="Pfam" id="PF07686">
    <property type="entry name" value="V-set"/>
    <property type="match status" value="2"/>
</dbReference>
<dbReference type="Proteomes" id="UP000472260">
    <property type="component" value="Unassembled WGS sequence"/>
</dbReference>
<feature type="transmembrane region" description="Helical" evidence="1">
    <location>
        <begin position="269"/>
        <end position="291"/>
    </location>
</feature>
<feature type="domain" description="Immunoglobulin" evidence="3">
    <location>
        <begin position="19"/>
        <end position="122"/>
    </location>
</feature>
<evidence type="ECO:0000259" key="2">
    <source>
        <dbReference type="SMART" id="SM00408"/>
    </source>
</evidence>
<dbReference type="PANTHER" id="PTHR21063:SF4">
    <property type="entry name" value="CD48 ANTIGEN-RELATED"/>
    <property type="match status" value="1"/>
</dbReference>
<feature type="domain" description="Immunoglobulin subtype 2" evidence="2">
    <location>
        <begin position="152"/>
        <end position="235"/>
    </location>
</feature>
<accession>A0A671SCS7</accession>
<dbReference type="Gene3D" id="2.60.40.10">
    <property type="entry name" value="Immunoglobulins"/>
    <property type="match status" value="2"/>
</dbReference>
<sequence>IFFLNIYMHVCVSGVETDRVLVSVMEGDSITLHTGIKKAQEDRIRWYFNETRIAQINGDPSKTCTDVQCNEGTERFRDRLKLDHQTGSLTIMNTRTTDAGVYQLKIFSSSSISEKTFSVSKSVYHHILQLLLVCVSGVSAAERDEMKRKSAKEGESVTLDPAVMKNPNHVMTWYFNDIRIAQITGDPNKTCTDFHCPERFRNRLQLDHQTGSLTIKNIRITDSGVYELKISSSSSSRRHRRSINRVKSFDVTVISNLSFIPDSGLSPGAVAGLSVIVLLVAAAVAVGVIFYRRRSSRNDKYCLLILQ</sequence>
<protein>
    <submittedName>
        <fullName evidence="4">Uncharacterized protein</fullName>
    </submittedName>
</protein>
<proteinExistence type="predicted"/>
<keyword evidence="1" id="KW-0812">Transmembrane</keyword>
<reference evidence="4" key="1">
    <citation type="submission" date="2025-08" db="UniProtKB">
        <authorList>
            <consortium name="Ensembl"/>
        </authorList>
    </citation>
    <scope>IDENTIFICATION</scope>
</reference>
<dbReference type="AlphaFoldDB" id="A0A671SCS7"/>
<keyword evidence="1" id="KW-1133">Transmembrane helix</keyword>
<keyword evidence="1" id="KW-0472">Membrane</keyword>
<dbReference type="InterPro" id="IPR003599">
    <property type="entry name" value="Ig_sub"/>
</dbReference>
<dbReference type="SUPFAM" id="SSF48726">
    <property type="entry name" value="Immunoglobulin"/>
    <property type="match status" value="2"/>
</dbReference>
<keyword evidence="5" id="KW-1185">Reference proteome</keyword>
<dbReference type="PANTHER" id="PTHR21063">
    <property type="entry name" value="LFA-3"/>
    <property type="match status" value="1"/>
</dbReference>
<feature type="domain" description="Immunoglobulin subtype 2" evidence="2">
    <location>
        <begin position="25"/>
        <end position="111"/>
    </location>
</feature>
<evidence type="ECO:0000313" key="4">
    <source>
        <dbReference type="Ensembl" id="ENSSANP00000094023.1"/>
    </source>
</evidence>
<dbReference type="InterPro" id="IPR003598">
    <property type="entry name" value="Ig_sub2"/>
</dbReference>
<evidence type="ECO:0000256" key="1">
    <source>
        <dbReference type="SAM" id="Phobius"/>
    </source>
</evidence>
<dbReference type="InterPro" id="IPR013783">
    <property type="entry name" value="Ig-like_fold"/>
</dbReference>
<evidence type="ECO:0000259" key="3">
    <source>
        <dbReference type="SMART" id="SM00409"/>
    </source>
</evidence>
<dbReference type="SMART" id="SM00408">
    <property type="entry name" value="IGc2"/>
    <property type="match status" value="2"/>
</dbReference>
<dbReference type="InterPro" id="IPR013106">
    <property type="entry name" value="Ig_V-set"/>
</dbReference>